<organism evidence="7 8">
    <name type="scientific">Elliptochloris bilobata</name>
    <dbReference type="NCBI Taxonomy" id="381761"/>
    <lineage>
        <taxon>Eukaryota</taxon>
        <taxon>Viridiplantae</taxon>
        <taxon>Chlorophyta</taxon>
        <taxon>core chlorophytes</taxon>
        <taxon>Trebouxiophyceae</taxon>
        <taxon>Trebouxiophyceae incertae sedis</taxon>
        <taxon>Elliptochloris clade</taxon>
        <taxon>Elliptochloris</taxon>
    </lineage>
</organism>
<evidence type="ECO:0000256" key="3">
    <source>
        <dbReference type="ARBA" id="ARBA00022692"/>
    </source>
</evidence>
<comment type="subcellular location">
    <subcellularLocation>
        <location evidence="1">Membrane</location>
        <topology evidence="1">Multi-pass membrane protein</topology>
    </subcellularLocation>
</comment>
<evidence type="ECO:0000256" key="6">
    <source>
        <dbReference type="SAM" id="Phobius"/>
    </source>
</evidence>
<evidence type="ECO:0000256" key="5">
    <source>
        <dbReference type="ARBA" id="ARBA00023136"/>
    </source>
</evidence>
<reference evidence="7 8" key="1">
    <citation type="journal article" date="2024" name="Nat. Commun.">
        <title>Phylogenomics reveals the evolutionary origins of lichenization in chlorophyte algae.</title>
        <authorList>
            <person name="Puginier C."/>
            <person name="Libourel C."/>
            <person name="Otte J."/>
            <person name="Skaloud P."/>
            <person name="Haon M."/>
            <person name="Grisel S."/>
            <person name="Petersen M."/>
            <person name="Berrin J.G."/>
            <person name="Delaux P.M."/>
            <person name="Dal Grande F."/>
            <person name="Keller J."/>
        </authorList>
    </citation>
    <scope>NUCLEOTIDE SEQUENCE [LARGE SCALE GENOMIC DNA]</scope>
    <source>
        <strain evidence="7 8">SAG 245.80</strain>
    </source>
</reference>
<accession>A0AAW1RHM0</accession>
<dbReference type="GO" id="GO:0016020">
    <property type="term" value="C:membrane"/>
    <property type="evidence" value="ECO:0007669"/>
    <property type="project" value="UniProtKB-SubCell"/>
</dbReference>
<keyword evidence="5 6" id="KW-0472">Membrane</keyword>
<proteinExistence type="inferred from homology"/>
<dbReference type="EMBL" id="JALJOU010000038">
    <property type="protein sequence ID" value="KAK9832781.1"/>
    <property type="molecule type" value="Genomic_DNA"/>
</dbReference>
<evidence type="ECO:0000256" key="2">
    <source>
        <dbReference type="ARBA" id="ARBA00005335"/>
    </source>
</evidence>
<dbReference type="PANTHER" id="PTHR13180">
    <property type="entry name" value="SMALL MEMBRANE PROTEIN-RELATED"/>
    <property type="match status" value="1"/>
</dbReference>
<keyword evidence="8" id="KW-1185">Reference proteome</keyword>
<feature type="transmembrane region" description="Helical" evidence="6">
    <location>
        <begin position="84"/>
        <end position="103"/>
    </location>
</feature>
<dbReference type="InterPro" id="IPR007919">
    <property type="entry name" value="UPF0220"/>
</dbReference>
<comment type="caution">
    <text evidence="7">The sequence shown here is derived from an EMBL/GenBank/DDBJ whole genome shotgun (WGS) entry which is preliminary data.</text>
</comment>
<keyword evidence="4 6" id="KW-1133">Transmembrane helix</keyword>
<dbReference type="AlphaFoldDB" id="A0AAW1RHM0"/>
<sequence length="127" mass="14232">MAWGLAQWFIYGEVDWVRLNQQLRQFCPLLAGALFGAGWWCWIDAIVYSKSVMDSAFPFTYWLPGIISSLALVLMNLTRAKCWLFISYLIAFGAVAGSVAVLITCAQQNQHIWVGVVRCLASCQSDC</sequence>
<evidence type="ECO:0000256" key="1">
    <source>
        <dbReference type="ARBA" id="ARBA00004141"/>
    </source>
</evidence>
<feature type="transmembrane region" description="Helical" evidence="6">
    <location>
        <begin position="59"/>
        <end position="77"/>
    </location>
</feature>
<evidence type="ECO:0000313" key="8">
    <source>
        <dbReference type="Proteomes" id="UP001445335"/>
    </source>
</evidence>
<dbReference type="Pfam" id="PF05255">
    <property type="entry name" value="UPF0220"/>
    <property type="match status" value="1"/>
</dbReference>
<dbReference type="Proteomes" id="UP001445335">
    <property type="component" value="Unassembled WGS sequence"/>
</dbReference>
<gene>
    <name evidence="7" type="ORF">WJX81_000705</name>
</gene>
<comment type="similarity">
    <text evidence="2">Belongs to the UPF0220 family.</text>
</comment>
<feature type="transmembrane region" description="Helical" evidence="6">
    <location>
        <begin position="26"/>
        <end position="47"/>
    </location>
</feature>
<protein>
    <submittedName>
        <fullName evidence="7">Uncharacterized protein</fullName>
    </submittedName>
</protein>
<evidence type="ECO:0000256" key="4">
    <source>
        <dbReference type="ARBA" id="ARBA00022989"/>
    </source>
</evidence>
<name>A0AAW1RHM0_9CHLO</name>
<keyword evidence="3 6" id="KW-0812">Transmembrane</keyword>
<evidence type="ECO:0000313" key="7">
    <source>
        <dbReference type="EMBL" id="KAK9832781.1"/>
    </source>
</evidence>